<comment type="similarity">
    <text evidence="3 11">Belongs to the protoporphyrinogen/coproporphyrinogen oxidase family. Protoporphyrinogen oxidase subfamily.</text>
</comment>
<keyword evidence="9 11" id="KW-0627">Porphyrin biosynthesis</keyword>
<proteinExistence type="inferred from homology"/>
<evidence type="ECO:0000256" key="7">
    <source>
        <dbReference type="ARBA" id="ARBA00023002"/>
    </source>
</evidence>
<reference evidence="13" key="1">
    <citation type="submission" date="2025-08" db="UniProtKB">
        <authorList>
            <consortium name="Ensembl"/>
        </authorList>
    </citation>
    <scope>IDENTIFICATION</scope>
</reference>
<comment type="cofactor">
    <cofactor evidence="11">
        <name>FAD</name>
        <dbReference type="ChEBI" id="CHEBI:57692"/>
    </cofactor>
    <text evidence="11">Binds 1 FAD per subunit.</text>
</comment>
<evidence type="ECO:0000256" key="5">
    <source>
        <dbReference type="ARBA" id="ARBA00022630"/>
    </source>
</evidence>
<evidence type="ECO:0000256" key="8">
    <source>
        <dbReference type="ARBA" id="ARBA00023133"/>
    </source>
</evidence>
<evidence type="ECO:0000256" key="1">
    <source>
        <dbReference type="ARBA" id="ARBA00002600"/>
    </source>
</evidence>
<dbReference type="PANTHER" id="PTHR42923:SF3">
    <property type="entry name" value="PROTOPORPHYRINOGEN OXIDASE"/>
    <property type="match status" value="1"/>
</dbReference>
<dbReference type="Pfam" id="PF01593">
    <property type="entry name" value="Amino_oxidase"/>
    <property type="match status" value="1"/>
</dbReference>
<dbReference type="Gene3D" id="3.50.50.60">
    <property type="entry name" value="FAD/NAD(P)-binding domain"/>
    <property type="match status" value="1"/>
</dbReference>
<dbReference type="UniPathway" id="UPA00251">
    <property type="reaction ID" value="UER00324"/>
</dbReference>
<dbReference type="SUPFAM" id="SSF51905">
    <property type="entry name" value="FAD/NAD(P)-binding domain"/>
    <property type="match status" value="1"/>
</dbReference>
<keyword evidence="7 11" id="KW-0560">Oxidoreductase</keyword>
<dbReference type="InterPro" id="IPR050464">
    <property type="entry name" value="Zeta_carotene_desat/Oxidored"/>
</dbReference>
<name>A0A8C4QK03_EPTBU</name>
<evidence type="ECO:0000256" key="11">
    <source>
        <dbReference type="RuleBase" id="RU367069"/>
    </source>
</evidence>
<dbReference type="GO" id="GO:0005743">
    <property type="term" value="C:mitochondrial inner membrane"/>
    <property type="evidence" value="ECO:0007669"/>
    <property type="project" value="UniProtKB-SubCell"/>
</dbReference>
<dbReference type="GO" id="GO:0006782">
    <property type="term" value="P:protoporphyrinogen IX biosynthetic process"/>
    <property type="evidence" value="ECO:0007669"/>
    <property type="project" value="UniProtKB-UniRule"/>
</dbReference>
<dbReference type="EC" id="1.3.3.4" evidence="4 11"/>
<feature type="domain" description="Amine oxidase" evidence="12">
    <location>
        <begin position="1"/>
        <end position="367"/>
    </location>
</feature>
<keyword evidence="6 11" id="KW-0274">FAD</keyword>
<evidence type="ECO:0000256" key="10">
    <source>
        <dbReference type="ARBA" id="ARBA00047554"/>
    </source>
</evidence>
<evidence type="ECO:0000256" key="9">
    <source>
        <dbReference type="ARBA" id="ARBA00023244"/>
    </source>
</evidence>
<comment type="function">
    <text evidence="1 11">Catalyzes the 6-electron oxidation of protoporphyrinogen-IX to form protoporphyrin-IX.</text>
</comment>
<keyword evidence="8 11" id="KW-0350">Heme biosynthesis</keyword>
<dbReference type="Ensembl" id="ENSEBUT00000017083.1">
    <property type="protein sequence ID" value="ENSEBUP00000016510.1"/>
    <property type="gene ID" value="ENSEBUG00000010363.1"/>
</dbReference>
<dbReference type="PANTHER" id="PTHR42923">
    <property type="entry name" value="PROTOPORPHYRINOGEN OXIDASE"/>
    <property type="match status" value="1"/>
</dbReference>
<reference evidence="13" key="2">
    <citation type="submission" date="2025-09" db="UniProtKB">
        <authorList>
            <consortium name="Ensembl"/>
        </authorList>
    </citation>
    <scope>IDENTIFICATION</scope>
</reference>
<dbReference type="InterPro" id="IPR036188">
    <property type="entry name" value="FAD/NAD-bd_sf"/>
</dbReference>
<dbReference type="InterPro" id="IPR002937">
    <property type="entry name" value="Amino_oxidase"/>
</dbReference>
<evidence type="ECO:0000313" key="14">
    <source>
        <dbReference type="Proteomes" id="UP000694388"/>
    </source>
</evidence>
<dbReference type="Proteomes" id="UP000694388">
    <property type="component" value="Unplaced"/>
</dbReference>
<evidence type="ECO:0000313" key="13">
    <source>
        <dbReference type="Ensembl" id="ENSEBUP00000016510.1"/>
    </source>
</evidence>
<accession>A0A8C4QK03</accession>
<dbReference type="GeneTree" id="ENSGT00390000008744"/>
<evidence type="ECO:0000256" key="3">
    <source>
        <dbReference type="ARBA" id="ARBA00010551"/>
    </source>
</evidence>
<evidence type="ECO:0000256" key="2">
    <source>
        <dbReference type="ARBA" id="ARBA00005073"/>
    </source>
</evidence>
<keyword evidence="5 11" id="KW-0285">Flavoprotein</keyword>
<dbReference type="NCBIfam" id="TIGR00562">
    <property type="entry name" value="proto_IX_ox"/>
    <property type="match status" value="1"/>
</dbReference>
<organism evidence="13 14">
    <name type="scientific">Eptatretus burgeri</name>
    <name type="common">Inshore hagfish</name>
    <dbReference type="NCBI Taxonomy" id="7764"/>
    <lineage>
        <taxon>Eukaryota</taxon>
        <taxon>Metazoa</taxon>
        <taxon>Chordata</taxon>
        <taxon>Craniata</taxon>
        <taxon>Vertebrata</taxon>
        <taxon>Cyclostomata</taxon>
        <taxon>Myxini</taxon>
        <taxon>Myxiniformes</taxon>
        <taxon>Myxinidae</taxon>
        <taxon>Eptatretinae</taxon>
        <taxon>Eptatretus</taxon>
    </lineage>
</organism>
<evidence type="ECO:0000259" key="12">
    <source>
        <dbReference type="Pfam" id="PF01593"/>
    </source>
</evidence>
<comment type="catalytic activity">
    <reaction evidence="10 11">
        <text>protoporphyrinogen IX + 3 O2 = protoporphyrin IX + 3 H2O2</text>
        <dbReference type="Rhea" id="RHEA:25576"/>
        <dbReference type="ChEBI" id="CHEBI:15379"/>
        <dbReference type="ChEBI" id="CHEBI:16240"/>
        <dbReference type="ChEBI" id="CHEBI:57306"/>
        <dbReference type="ChEBI" id="CHEBI:57307"/>
        <dbReference type="EC" id="1.3.3.4"/>
    </reaction>
</comment>
<sequence length="425" mass="46089">MAANVMASKDREVVLVEASGRLGGWLHSLRLDSGAVFELGPRALRPAGNAGANALNLVEDLGLSAEVLPVLRSAPAAQNRFLYSKGQLHALPSSFKGLLKVGGLLSRPLLWTALKEPFVRRGSKKEDETIYGFLERRMGKEVAELLADPLCRGIFAGDARYLSLRSCLPAAYEAQRLTGSLLLGLVLARSKRDHLLEQCELVHRARAEQWAQWSLARGLSSLPEALTRAISSSDQQPYSEIVLGEPVQALRFTGNGQAEITLPESKIIADHVISCLPAHALTSILHPSLAAPLTSIQSVTVAVVNLEYPGNVLPVQGFGHLVPSSEEKGVLGIIYDSDAFPSHNRPGTATTRLTVMLGGAWFEEVFGEVGEGKRDKSREYFLRCEAVSAVVRHLGVMIPPSVVKTSVHQNCIPQYHEGHWKIVGK</sequence>
<evidence type="ECO:0000256" key="6">
    <source>
        <dbReference type="ARBA" id="ARBA00022827"/>
    </source>
</evidence>
<keyword evidence="14" id="KW-1185">Reference proteome</keyword>
<comment type="subcellular location">
    <subcellularLocation>
        <location evidence="11">Mitochondrion inner membrane</location>
    </subcellularLocation>
</comment>
<dbReference type="AlphaFoldDB" id="A0A8C4QK03"/>
<comment type="pathway">
    <text evidence="2 11">Porphyrin-containing compound metabolism; protoporphyrin-IX biosynthesis; protoporphyrin-IX from protoporphyrinogen-IX: step 1/1.</text>
</comment>
<protein>
    <recommendedName>
        <fullName evidence="4 11">Protoporphyrinogen oxidase</fullName>
        <ecNumber evidence="4 11">1.3.3.4</ecNumber>
    </recommendedName>
</protein>
<dbReference type="SUPFAM" id="SSF54373">
    <property type="entry name" value="FAD-linked reductases, C-terminal domain"/>
    <property type="match status" value="1"/>
</dbReference>
<dbReference type="GO" id="GO:0004729">
    <property type="term" value="F:oxygen-dependent protoporphyrinogen oxidase activity"/>
    <property type="evidence" value="ECO:0007669"/>
    <property type="project" value="UniProtKB-UniRule"/>
</dbReference>
<evidence type="ECO:0000256" key="4">
    <source>
        <dbReference type="ARBA" id="ARBA00012867"/>
    </source>
</evidence>
<dbReference type="InterPro" id="IPR004572">
    <property type="entry name" value="Protoporphyrinogen_oxidase"/>
</dbReference>